<evidence type="ECO:0000313" key="1">
    <source>
        <dbReference type="EMBL" id="MDJ1481310.1"/>
    </source>
</evidence>
<protein>
    <submittedName>
        <fullName evidence="1">Uncharacterized protein</fullName>
    </submittedName>
</protein>
<organism evidence="1 2">
    <name type="scientific">Xanthocytophaga flava</name>
    <dbReference type="NCBI Taxonomy" id="3048013"/>
    <lineage>
        <taxon>Bacteria</taxon>
        <taxon>Pseudomonadati</taxon>
        <taxon>Bacteroidota</taxon>
        <taxon>Cytophagia</taxon>
        <taxon>Cytophagales</taxon>
        <taxon>Rhodocytophagaceae</taxon>
        <taxon>Xanthocytophaga</taxon>
    </lineage>
</organism>
<dbReference type="RefSeq" id="WP_313978899.1">
    <property type="nucleotide sequence ID" value="NZ_JASJOS010000005.1"/>
</dbReference>
<proteinExistence type="predicted"/>
<name>A0AAE3QPT3_9BACT</name>
<dbReference type="EMBL" id="JASJOS010000005">
    <property type="protein sequence ID" value="MDJ1481310.1"/>
    <property type="molecule type" value="Genomic_DNA"/>
</dbReference>
<evidence type="ECO:0000313" key="2">
    <source>
        <dbReference type="Proteomes" id="UP001241110"/>
    </source>
</evidence>
<accession>A0AAE3QPT3</accession>
<sequence length="90" mass="10490">MKNSNIRRALKQIAMGKLTRKEATNLLTPVEYTYTIDLEKDTHTIENNHGVKEVYNDSEWESARNKYREVLDINKIVLSDGLDQALETYM</sequence>
<comment type="caution">
    <text evidence="1">The sequence shown here is derived from an EMBL/GenBank/DDBJ whole genome shotgun (WGS) entry which is preliminary data.</text>
</comment>
<reference evidence="1" key="1">
    <citation type="submission" date="2023-05" db="EMBL/GenBank/DDBJ databases">
        <authorList>
            <person name="Zhang X."/>
        </authorList>
    </citation>
    <scope>NUCLEOTIDE SEQUENCE</scope>
    <source>
        <strain evidence="1">YF14B1</strain>
    </source>
</reference>
<dbReference type="AlphaFoldDB" id="A0AAE3QPT3"/>
<gene>
    <name evidence="1" type="ORF">QNI16_12505</name>
</gene>
<dbReference type="Proteomes" id="UP001241110">
    <property type="component" value="Unassembled WGS sequence"/>
</dbReference>